<dbReference type="PROSITE" id="PS51819">
    <property type="entry name" value="VOC"/>
    <property type="match status" value="1"/>
</dbReference>
<accession>A0A561E450</accession>
<comment type="caution">
    <text evidence="2">The sequence shown here is derived from an EMBL/GenBank/DDBJ whole genome shotgun (WGS) entry which is preliminary data.</text>
</comment>
<dbReference type="InterPro" id="IPR029068">
    <property type="entry name" value="Glyas_Bleomycin-R_OHBP_Dase"/>
</dbReference>
<dbReference type="Pfam" id="PF00903">
    <property type="entry name" value="Glyoxalase"/>
    <property type="match status" value="1"/>
</dbReference>
<dbReference type="PANTHER" id="PTHR34109:SF1">
    <property type="entry name" value="VOC DOMAIN-CONTAINING PROTEIN"/>
    <property type="match status" value="1"/>
</dbReference>
<gene>
    <name evidence="2" type="ORF">BKA23_2756</name>
</gene>
<feature type="domain" description="VOC" evidence="1">
    <location>
        <begin position="9"/>
        <end position="127"/>
    </location>
</feature>
<evidence type="ECO:0000313" key="2">
    <source>
        <dbReference type="EMBL" id="TWE10396.1"/>
    </source>
</evidence>
<dbReference type="OrthoDB" id="9795306at2"/>
<sequence length="131" mass="14441">MVTKPIEPSYHSINQFFVVDDAPAFISFLVTVFDGIEARDRDVRADGTVDHADVAIGDSHVMISDPAAGQDARPSVSYAYVRDVDAVFTAAMNAGAELPVEPADRAWGDRVGGFTDPFKNRWWIATPKQWR</sequence>
<organism evidence="2 3">
    <name type="scientific">Rudaeicoccus suwonensis</name>
    <dbReference type="NCBI Taxonomy" id="657409"/>
    <lineage>
        <taxon>Bacteria</taxon>
        <taxon>Bacillati</taxon>
        <taxon>Actinomycetota</taxon>
        <taxon>Actinomycetes</taxon>
        <taxon>Micrococcales</taxon>
        <taxon>Dermacoccaceae</taxon>
        <taxon>Rudaeicoccus</taxon>
    </lineage>
</organism>
<dbReference type="InterPro" id="IPR004360">
    <property type="entry name" value="Glyas_Fos-R_dOase_dom"/>
</dbReference>
<dbReference type="PANTHER" id="PTHR34109">
    <property type="entry name" value="BNAUNNG04460D PROTEIN-RELATED"/>
    <property type="match status" value="1"/>
</dbReference>
<evidence type="ECO:0000259" key="1">
    <source>
        <dbReference type="PROSITE" id="PS51819"/>
    </source>
</evidence>
<dbReference type="Gene3D" id="3.30.720.120">
    <property type="match status" value="1"/>
</dbReference>
<protein>
    <submittedName>
        <fullName evidence="2">PhnB protein</fullName>
    </submittedName>
</protein>
<name>A0A561E450_9MICO</name>
<dbReference type="RefSeq" id="WP_145229325.1">
    <property type="nucleotide sequence ID" value="NZ_VIVQ01000002.1"/>
</dbReference>
<dbReference type="Gene3D" id="3.30.720.110">
    <property type="match status" value="1"/>
</dbReference>
<dbReference type="EMBL" id="VIVQ01000002">
    <property type="protein sequence ID" value="TWE10396.1"/>
    <property type="molecule type" value="Genomic_DNA"/>
</dbReference>
<dbReference type="Proteomes" id="UP000318297">
    <property type="component" value="Unassembled WGS sequence"/>
</dbReference>
<evidence type="ECO:0000313" key="3">
    <source>
        <dbReference type="Proteomes" id="UP000318297"/>
    </source>
</evidence>
<dbReference type="CDD" id="cd07246">
    <property type="entry name" value="VOC_like"/>
    <property type="match status" value="1"/>
</dbReference>
<dbReference type="InterPro" id="IPR037523">
    <property type="entry name" value="VOC_core"/>
</dbReference>
<dbReference type="SUPFAM" id="SSF54593">
    <property type="entry name" value="Glyoxalase/Bleomycin resistance protein/Dihydroxybiphenyl dioxygenase"/>
    <property type="match status" value="1"/>
</dbReference>
<reference evidence="2 3" key="1">
    <citation type="submission" date="2019-06" db="EMBL/GenBank/DDBJ databases">
        <title>Sequencing the genomes of 1000 actinobacteria strains.</title>
        <authorList>
            <person name="Klenk H.-P."/>
        </authorList>
    </citation>
    <scope>NUCLEOTIDE SEQUENCE [LARGE SCALE GENOMIC DNA]</scope>
    <source>
        <strain evidence="2 3">DSM 19560</strain>
    </source>
</reference>
<proteinExistence type="predicted"/>
<dbReference type="AlphaFoldDB" id="A0A561E450"/>
<keyword evidence="3" id="KW-1185">Reference proteome</keyword>